<protein>
    <submittedName>
        <fullName evidence="1">Appr-1-p processing</fullName>
    </submittedName>
</protein>
<organism evidence="1">
    <name type="scientific">Tanacetum cinerariifolium</name>
    <name type="common">Dalmatian daisy</name>
    <name type="synonym">Chrysanthemum cinerariifolium</name>
    <dbReference type="NCBI Taxonomy" id="118510"/>
    <lineage>
        <taxon>Eukaryota</taxon>
        <taxon>Viridiplantae</taxon>
        <taxon>Streptophyta</taxon>
        <taxon>Embryophyta</taxon>
        <taxon>Tracheophyta</taxon>
        <taxon>Spermatophyta</taxon>
        <taxon>Magnoliopsida</taxon>
        <taxon>eudicotyledons</taxon>
        <taxon>Gunneridae</taxon>
        <taxon>Pentapetalae</taxon>
        <taxon>asterids</taxon>
        <taxon>campanulids</taxon>
        <taxon>Asterales</taxon>
        <taxon>Asteraceae</taxon>
        <taxon>Asteroideae</taxon>
        <taxon>Anthemideae</taxon>
        <taxon>Anthemidinae</taxon>
        <taxon>Tanacetum</taxon>
    </lineage>
</organism>
<feature type="non-terminal residue" evidence="1">
    <location>
        <position position="1"/>
    </location>
</feature>
<accession>A0A699J7N6</accession>
<sequence>DEAAIVTMPTIKEHCIDIKKVHFLHFADGIHNFRVK</sequence>
<name>A0A699J7N6_TANCI</name>
<dbReference type="AlphaFoldDB" id="A0A699J7N6"/>
<comment type="caution">
    <text evidence="1">The sequence shown here is derived from an EMBL/GenBank/DDBJ whole genome shotgun (WGS) entry which is preliminary data.</text>
</comment>
<proteinExistence type="predicted"/>
<evidence type="ECO:0000313" key="1">
    <source>
        <dbReference type="EMBL" id="GFA14958.1"/>
    </source>
</evidence>
<dbReference type="EMBL" id="BKCJ010376590">
    <property type="protein sequence ID" value="GFA14958.1"/>
    <property type="molecule type" value="Genomic_DNA"/>
</dbReference>
<gene>
    <name evidence="1" type="ORF">Tci_586930</name>
</gene>
<reference evidence="1" key="1">
    <citation type="journal article" date="2019" name="Sci. Rep.">
        <title>Draft genome of Tanacetum cinerariifolium, the natural source of mosquito coil.</title>
        <authorList>
            <person name="Yamashiro T."/>
            <person name="Shiraishi A."/>
            <person name="Satake H."/>
            <person name="Nakayama K."/>
        </authorList>
    </citation>
    <scope>NUCLEOTIDE SEQUENCE</scope>
</reference>